<dbReference type="Pfam" id="PF02515">
    <property type="entry name" value="CoA_transf_3"/>
    <property type="match status" value="1"/>
</dbReference>
<dbReference type="Proteomes" id="UP001055804">
    <property type="component" value="Unassembled WGS sequence"/>
</dbReference>
<evidence type="ECO:0000313" key="2">
    <source>
        <dbReference type="EMBL" id="MCP1337032.1"/>
    </source>
</evidence>
<keyword evidence="1 2" id="KW-0808">Transferase</keyword>
<dbReference type="InterPro" id="IPR023606">
    <property type="entry name" value="CoA-Trfase_III_dom_1_sf"/>
</dbReference>
<evidence type="ECO:0000313" key="3">
    <source>
        <dbReference type="Proteomes" id="UP001055804"/>
    </source>
</evidence>
<dbReference type="Gene3D" id="3.30.1540.10">
    <property type="entry name" value="formyl-coa transferase, domain 3"/>
    <property type="match status" value="1"/>
</dbReference>
<dbReference type="InterPro" id="IPR050483">
    <property type="entry name" value="CoA-transferase_III_domain"/>
</dbReference>
<dbReference type="InterPro" id="IPR044855">
    <property type="entry name" value="CoA-Trfase_III_dom3_sf"/>
</dbReference>
<proteinExistence type="predicted"/>
<reference evidence="2" key="1">
    <citation type="submission" date="2022-06" db="EMBL/GenBank/DDBJ databases">
        <title>Isolation and Genomics of Futiania mangrovii gen. nov., sp. nov., a Rare and Metabolically-versatile member in the Class Alphaproteobacteria.</title>
        <authorList>
            <person name="Liu L."/>
            <person name="Huang W.-C."/>
            <person name="Pan J."/>
            <person name="Li J."/>
            <person name="Huang Y."/>
            <person name="Du H."/>
            <person name="Liu Y."/>
            <person name="Li M."/>
        </authorList>
    </citation>
    <scope>NUCLEOTIDE SEQUENCE</scope>
    <source>
        <strain evidence="2">FT118</strain>
    </source>
</reference>
<dbReference type="EMBL" id="JAMZFT010000002">
    <property type="protein sequence ID" value="MCP1337032.1"/>
    <property type="molecule type" value="Genomic_DNA"/>
</dbReference>
<keyword evidence="3" id="KW-1185">Reference proteome</keyword>
<dbReference type="PANTHER" id="PTHR48207:SF4">
    <property type="entry name" value="BLL6097 PROTEIN"/>
    <property type="match status" value="1"/>
</dbReference>
<protein>
    <submittedName>
        <fullName evidence="2">CoA transferase</fullName>
    </submittedName>
</protein>
<gene>
    <name evidence="2" type="ORF">NJQ99_11470</name>
</gene>
<accession>A0A9J6PGT2</accession>
<comment type="caution">
    <text evidence="2">The sequence shown here is derived from an EMBL/GenBank/DDBJ whole genome shotgun (WGS) entry which is preliminary data.</text>
</comment>
<dbReference type="InterPro" id="IPR003673">
    <property type="entry name" value="CoA-Trfase_fam_III"/>
</dbReference>
<sequence length="406" mass="44196">MAGPLSGVRVLDFTAIILGPLASQILGDMGADVWKVEPPEGDMLRNVGPSRTPHMGPLFLHLNRNKRSIALDLRSEAARPVLARLIGEADVLMHNMRPKALAKLGLSYEDVCRINPRIIHCGAFGFGQTGPYADRPAYDDLIQGAVGLPGLQAPPGGEPRYVATAIVDRSVGLAMASAIGMALYAREKTGKGQAIEVPMFENMVQFVWSDHLYGKTFDPPLGPAGYPRMLDAERRPYRTSDGYISVIVYTDRHWQRFFERIGRTDLAQDPRYTTIKGRVENISWLYGFLAETFAARTSAEWLELLADVDIPAAPLLTADTLLSDPHLTATGFIQTVEHPSEGRLRTFGIPSSWSATVPEVARQAPRLGEHTVELCEQLGVPHNQIDALVASGAAIDGRAVSATPPS</sequence>
<organism evidence="2 3">
    <name type="scientific">Futiania mangrovi</name>
    <dbReference type="NCBI Taxonomy" id="2959716"/>
    <lineage>
        <taxon>Bacteria</taxon>
        <taxon>Pseudomonadati</taxon>
        <taxon>Pseudomonadota</taxon>
        <taxon>Alphaproteobacteria</taxon>
        <taxon>Futianiales</taxon>
        <taxon>Futianiaceae</taxon>
        <taxon>Futiania</taxon>
    </lineage>
</organism>
<name>A0A9J6PGT2_9PROT</name>
<dbReference type="RefSeq" id="WP_269332970.1">
    <property type="nucleotide sequence ID" value="NZ_JAMZFT010000002.1"/>
</dbReference>
<dbReference type="Gene3D" id="3.40.50.10540">
    <property type="entry name" value="Crotonobetainyl-coa:carnitine coa-transferase, domain 1"/>
    <property type="match status" value="1"/>
</dbReference>
<dbReference type="SUPFAM" id="SSF89796">
    <property type="entry name" value="CoA-transferase family III (CaiB/BaiF)"/>
    <property type="match status" value="1"/>
</dbReference>
<dbReference type="PANTHER" id="PTHR48207">
    <property type="entry name" value="SUCCINATE--HYDROXYMETHYLGLUTARATE COA-TRANSFERASE"/>
    <property type="match status" value="1"/>
</dbReference>
<evidence type="ECO:0000256" key="1">
    <source>
        <dbReference type="ARBA" id="ARBA00022679"/>
    </source>
</evidence>
<dbReference type="AlphaFoldDB" id="A0A9J6PGT2"/>
<dbReference type="GO" id="GO:0008410">
    <property type="term" value="F:CoA-transferase activity"/>
    <property type="evidence" value="ECO:0007669"/>
    <property type="project" value="TreeGrafter"/>
</dbReference>